<evidence type="ECO:0000256" key="1">
    <source>
        <dbReference type="ARBA" id="ARBA00018672"/>
    </source>
</evidence>
<dbReference type="SUPFAM" id="SSF52172">
    <property type="entry name" value="CheY-like"/>
    <property type="match status" value="1"/>
</dbReference>
<name>A0A926E5M5_9FIRM</name>
<dbReference type="EMBL" id="JACRSV010000003">
    <property type="protein sequence ID" value="MBC8560604.1"/>
    <property type="molecule type" value="Genomic_DNA"/>
</dbReference>
<sequence length="189" mass="21486">MEKVLIVSSTPKATEHLTKMLQMNRYSRIVAAMSGSEARRMMLDDGYDIVIINTPLPDEFGAELAVNLSETTSCGVLMLVKVDRADDVFSKVEDFGVFVVEKPMNTAMFYQAIKLISASRRRILGLKNENVRLQKKIEEIRLVDRAKCALIEYLGMTEAQAHRHIEKQAMDLRMTRREVAQGILQTYES</sequence>
<evidence type="ECO:0000256" key="4">
    <source>
        <dbReference type="SAM" id="Coils"/>
    </source>
</evidence>
<evidence type="ECO:0000256" key="3">
    <source>
        <dbReference type="PROSITE-ProRule" id="PRU00169"/>
    </source>
</evidence>
<feature type="coiled-coil region" evidence="4">
    <location>
        <begin position="116"/>
        <end position="143"/>
    </location>
</feature>
<dbReference type="Gene3D" id="3.40.50.2300">
    <property type="match status" value="1"/>
</dbReference>
<evidence type="ECO:0000256" key="2">
    <source>
        <dbReference type="ARBA" id="ARBA00024867"/>
    </source>
</evidence>
<dbReference type="Pfam" id="PF03861">
    <property type="entry name" value="ANTAR"/>
    <property type="match status" value="1"/>
</dbReference>
<dbReference type="Gene3D" id="1.10.10.10">
    <property type="entry name" value="Winged helix-like DNA-binding domain superfamily/Winged helix DNA-binding domain"/>
    <property type="match status" value="1"/>
</dbReference>
<reference evidence="7" key="1">
    <citation type="submission" date="2020-08" db="EMBL/GenBank/DDBJ databases">
        <title>Genome public.</title>
        <authorList>
            <person name="Liu C."/>
            <person name="Sun Q."/>
        </authorList>
    </citation>
    <scope>NUCLEOTIDE SEQUENCE</scope>
    <source>
        <strain evidence="7">NSJ-33</strain>
    </source>
</reference>
<dbReference type="AlphaFoldDB" id="A0A926E5M5"/>
<keyword evidence="8" id="KW-1185">Reference proteome</keyword>
<feature type="domain" description="ANTAR" evidence="6">
    <location>
        <begin position="123"/>
        <end position="184"/>
    </location>
</feature>
<dbReference type="RefSeq" id="WP_249295672.1">
    <property type="nucleotide sequence ID" value="NZ_JACRSV010000003.1"/>
</dbReference>
<dbReference type="PIRSF" id="PIRSF036382">
    <property type="entry name" value="RR_antiterm"/>
    <property type="match status" value="1"/>
</dbReference>
<dbReference type="GO" id="GO:0003723">
    <property type="term" value="F:RNA binding"/>
    <property type="evidence" value="ECO:0007669"/>
    <property type="project" value="InterPro"/>
</dbReference>
<dbReference type="InterPro" id="IPR036388">
    <property type="entry name" value="WH-like_DNA-bd_sf"/>
</dbReference>
<comment type="caution">
    <text evidence="7">The sequence shown here is derived from an EMBL/GenBank/DDBJ whole genome shotgun (WGS) entry which is preliminary data.</text>
</comment>
<dbReference type="InterPro" id="IPR011006">
    <property type="entry name" value="CheY-like_superfamily"/>
</dbReference>
<comment type="caution">
    <text evidence="3">Lacks conserved residue(s) required for the propagation of feature annotation.</text>
</comment>
<feature type="domain" description="Response regulatory" evidence="5">
    <location>
        <begin position="3"/>
        <end position="117"/>
    </location>
</feature>
<dbReference type="GO" id="GO:0000160">
    <property type="term" value="P:phosphorelay signal transduction system"/>
    <property type="evidence" value="ECO:0007669"/>
    <property type="project" value="InterPro"/>
</dbReference>
<dbReference type="SMART" id="SM01012">
    <property type="entry name" value="ANTAR"/>
    <property type="match status" value="1"/>
</dbReference>
<dbReference type="InterPro" id="IPR008327">
    <property type="entry name" value="Sig_transdc_resp-reg_antiterm"/>
</dbReference>
<dbReference type="PROSITE" id="PS50921">
    <property type="entry name" value="ANTAR"/>
    <property type="match status" value="1"/>
</dbReference>
<keyword evidence="4" id="KW-0175">Coiled coil</keyword>
<evidence type="ECO:0000313" key="7">
    <source>
        <dbReference type="EMBL" id="MBC8560604.1"/>
    </source>
</evidence>
<evidence type="ECO:0000259" key="6">
    <source>
        <dbReference type="PROSITE" id="PS50921"/>
    </source>
</evidence>
<proteinExistence type="predicted"/>
<organism evidence="7 8">
    <name type="scientific">Fumia xinanensis</name>
    <dbReference type="NCBI Taxonomy" id="2763659"/>
    <lineage>
        <taxon>Bacteria</taxon>
        <taxon>Bacillati</taxon>
        <taxon>Bacillota</taxon>
        <taxon>Clostridia</taxon>
        <taxon>Eubacteriales</taxon>
        <taxon>Oscillospiraceae</taxon>
        <taxon>Fumia</taxon>
    </lineage>
</organism>
<accession>A0A926E5M5</accession>
<evidence type="ECO:0000313" key="8">
    <source>
        <dbReference type="Proteomes" id="UP000610760"/>
    </source>
</evidence>
<comment type="function">
    <text evidence="2">May play the central regulatory role in sporulation. It may be an element of the effector pathway responsible for the activation of sporulation genes in response to nutritional stress. Spo0A may act in concert with spo0H (a sigma factor) to control the expression of some genes that are critical to the sporulation process.</text>
</comment>
<dbReference type="InterPro" id="IPR005561">
    <property type="entry name" value="ANTAR"/>
</dbReference>
<dbReference type="Proteomes" id="UP000610760">
    <property type="component" value="Unassembled WGS sequence"/>
</dbReference>
<protein>
    <recommendedName>
        <fullName evidence="1">Stage 0 sporulation protein A homolog</fullName>
    </recommendedName>
</protein>
<dbReference type="PROSITE" id="PS50110">
    <property type="entry name" value="RESPONSE_REGULATORY"/>
    <property type="match status" value="1"/>
</dbReference>
<dbReference type="InterPro" id="IPR001789">
    <property type="entry name" value="Sig_transdc_resp-reg_receiver"/>
</dbReference>
<gene>
    <name evidence="7" type="ORF">H8710_11070</name>
</gene>
<dbReference type="Pfam" id="PF00072">
    <property type="entry name" value="Response_reg"/>
    <property type="match status" value="1"/>
</dbReference>
<evidence type="ECO:0000259" key="5">
    <source>
        <dbReference type="PROSITE" id="PS50110"/>
    </source>
</evidence>